<evidence type="ECO:0000313" key="2">
    <source>
        <dbReference type="Proteomes" id="UP000307378"/>
    </source>
</evidence>
<dbReference type="SUPFAM" id="SSF52172">
    <property type="entry name" value="CheY-like"/>
    <property type="match status" value="1"/>
</dbReference>
<gene>
    <name evidence="1" type="ORF">FAA86_01315</name>
</gene>
<accession>A0A4S8Q8I5</accession>
<evidence type="ECO:0008006" key="3">
    <source>
        <dbReference type="Google" id="ProtNLM"/>
    </source>
</evidence>
<dbReference type="Proteomes" id="UP000307378">
    <property type="component" value="Unassembled WGS sequence"/>
</dbReference>
<protein>
    <recommendedName>
        <fullName evidence="3">Response regulator</fullName>
    </recommendedName>
</protein>
<proteinExistence type="predicted"/>
<dbReference type="InterPro" id="IPR011006">
    <property type="entry name" value="CheY-like_superfamily"/>
</dbReference>
<dbReference type="RefSeq" id="WP_136538011.1">
    <property type="nucleotide sequence ID" value="NZ_STGU01000001.1"/>
</dbReference>
<reference evidence="1 2" key="1">
    <citation type="submission" date="2019-04" db="EMBL/GenBank/DDBJ databases">
        <title>genome sequence of strain W3.</title>
        <authorList>
            <person name="Gao J."/>
            <person name="Sun J."/>
        </authorList>
    </citation>
    <scope>NUCLEOTIDE SEQUENCE [LARGE SCALE GENOMIC DNA]</scope>
    <source>
        <strain evidence="1 2">W3</strain>
    </source>
</reference>
<name>A0A4S8Q8I5_9HYPH</name>
<dbReference type="AlphaFoldDB" id="A0A4S8Q8I5"/>
<evidence type="ECO:0000313" key="1">
    <source>
        <dbReference type="EMBL" id="THV39035.1"/>
    </source>
</evidence>
<organism evidence="1 2">
    <name type="scientific">Rhizobium rosettiformans W3</name>
    <dbReference type="NCBI Taxonomy" id="538378"/>
    <lineage>
        <taxon>Bacteria</taxon>
        <taxon>Pseudomonadati</taxon>
        <taxon>Pseudomonadota</taxon>
        <taxon>Alphaproteobacteria</taxon>
        <taxon>Hyphomicrobiales</taxon>
        <taxon>Rhizobiaceae</taxon>
        <taxon>Rhizobium/Agrobacterium group</taxon>
        <taxon>Rhizobium</taxon>
    </lineage>
</organism>
<dbReference type="Gene3D" id="3.40.50.2300">
    <property type="match status" value="1"/>
</dbReference>
<comment type="caution">
    <text evidence="1">The sequence shown here is derived from an EMBL/GenBank/DDBJ whole genome shotgun (WGS) entry which is preliminary data.</text>
</comment>
<dbReference type="EMBL" id="STGU01000001">
    <property type="protein sequence ID" value="THV39035.1"/>
    <property type="molecule type" value="Genomic_DNA"/>
</dbReference>
<sequence>MTTSTPRVLIAENQYLIAMEVERILQESLTCDVKITPLARLAQELSAGDFEIVIIDAAAAEPLNVERAKLIQSAGAVPVFLSSYDYYPVADTVVSSYPMVSKPPQSAELAAAVLDAMRRKSSDSEGLLDDR</sequence>